<dbReference type="PANTHER" id="PTHR31351:SF25">
    <property type="entry name" value="AUXIN CANALIZATION PROTEIN (DUF828)"/>
    <property type="match status" value="1"/>
</dbReference>
<dbReference type="Pfam" id="PF05703">
    <property type="entry name" value="Auxin_canalis"/>
    <property type="match status" value="1"/>
</dbReference>
<dbReference type="PANTHER" id="PTHR31351">
    <property type="entry name" value="EXPRESSED PROTEIN"/>
    <property type="match status" value="1"/>
</dbReference>
<evidence type="ECO:0000259" key="1">
    <source>
        <dbReference type="Pfam" id="PF05703"/>
    </source>
</evidence>
<dbReference type="InterPro" id="IPR008546">
    <property type="entry name" value="VAN3-bd-like_auxin_canal"/>
</dbReference>
<accession>A0A9D5H4Q6</accession>
<protein>
    <recommendedName>
        <fullName evidence="1">VAN3-binding protein-like auxin canalisation domain-containing protein</fullName>
    </recommendedName>
</protein>
<reference evidence="2" key="1">
    <citation type="submission" date="2021-03" db="EMBL/GenBank/DDBJ databases">
        <authorList>
            <person name="Li Z."/>
            <person name="Yang C."/>
        </authorList>
    </citation>
    <scope>NUCLEOTIDE SEQUENCE</scope>
    <source>
        <strain evidence="2">Dzin_1.0</strain>
        <tissue evidence="2">Leaf</tissue>
    </source>
</reference>
<feature type="domain" description="VAN3-binding protein-like auxin canalisation" evidence="1">
    <location>
        <begin position="47"/>
        <end position="195"/>
    </location>
</feature>
<sequence length="227" mass="25850">MEKLKLFVIGTGVHSFFREAAHLVDSTEVVGHFQKKRGEEFKIEDGDLRAIPQVKFNDLKSWWWLQQAIHPEPDYDIGFREKWFSHRINPNWKGISIKKWMKEIKQKRKEKDRLQRAEFHAKVSVARLATSLTDIEAENAIPNRTYDSKETAVAAATTLVAAQCAQVAEAVGAHCQLLESEISNAMTAADTNDMLGFVLLALIWEYDFPSFMLLSIAILNDGKFPTV</sequence>
<dbReference type="OrthoDB" id="786244at2759"/>
<dbReference type="InterPro" id="IPR040269">
    <property type="entry name" value="VAB"/>
</dbReference>
<organism evidence="2 3">
    <name type="scientific">Dioscorea zingiberensis</name>
    <dbReference type="NCBI Taxonomy" id="325984"/>
    <lineage>
        <taxon>Eukaryota</taxon>
        <taxon>Viridiplantae</taxon>
        <taxon>Streptophyta</taxon>
        <taxon>Embryophyta</taxon>
        <taxon>Tracheophyta</taxon>
        <taxon>Spermatophyta</taxon>
        <taxon>Magnoliopsida</taxon>
        <taxon>Liliopsida</taxon>
        <taxon>Dioscoreales</taxon>
        <taxon>Dioscoreaceae</taxon>
        <taxon>Dioscorea</taxon>
    </lineage>
</organism>
<evidence type="ECO:0000313" key="2">
    <source>
        <dbReference type="EMBL" id="KAJ0963196.1"/>
    </source>
</evidence>
<name>A0A9D5H4Q6_9LILI</name>
<reference evidence="2" key="2">
    <citation type="journal article" date="2022" name="Hortic Res">
        <title>The genome of Dioscorea zingiberensis sheds light on the biosynthesis, origin and evolution of the medicinally important diosgenin saponins.</title>
        <authorList>
            <person name="Li Y."/>
            <person name="Tan C."/>
            <person name="Li Z."/>
            <person name="Guo J."/>
            <person name="Li S."/>
            <person name="Chen X."/>
            <person name="Wang C."/>
            <person name="Dai X."/>
            <person name="Yang H."/>
            <person name="Song W."/>
            <person name="Hou L."/>
            <person name="Xu J."/>
            <person name="Tong Z."/>
            <person name="Xu A."/>
            <person name="Yuan X."/>
            <person name="Wang W."/>
            <person name="Yang Q."/>
            <person name="Chen L."/>
            <person name="Sun Z."/>
            <person name="Wang K."/>
            <person name="Pan B."/>
            <person name="Chen J."/>
            <person name="Bao Y."/>
            <person name="Liu F."/>
            <person name="Qi X."/>
            <person name="Gang D.R."/>
            <person name="Wen J."/>
            <person name="Li J."/>
        </authorList>
    </citation>
    <scope>NUCLEOTIDE SEQUENCE</scope>
    <source>
        <strain evidence="2">Dzin_1.0</strain>
    </source>
</reference>
<dbReference type="AlphaFoldDB" id="A0A9D5H4Q6"/>
<keyword evidence="3" id="KW-1185">Reference proteome</keyword>
<evidence type="ECO:0000313" key="3">
    <source>
        <dbReference type="Proteomes" id="UP001085076"/>
    </source>
</evidence>
<dbReference type="Proteomes" id="UP001085076">
    <property type="component" value="Miscellaneous, Linkage group lg09"/>
</dbReference>
<comment type="caution">
    <text evidence="2">The sequence shown here is derived from an EMBL/GenBank/DDBJ whole genome shotgun (WGS) entry which is preliminary data.</text>
</comment>
<dbReference type="EMBL" id="JAGGNH010000009">
    <property type="protein sequence ID" value="KAJ0963196.1"/>
    <property type="molecule type" value="Genomic_DNA"/>
</dbReference>
<gene>
    <name evidence="2" type="ORF">J5N97_028318</name>
</gene>
<proteinExistence type="predicted"/>